<accession>A0A401J6G6</accession>
<dbReference type="Gene3D" id="3.10.560.10">
    <property type="entry name" value="Outer membrane lipoprotein wza domain like"/>
    <property type="match status" value="2"/>
</dbReference>
<dbReference type="RefSeq" id="WP_130754102.1">
    <property type="nucleotide sequence ID" value="NZ_BBQY01000028.1"/>
</dbReference>
<feature type="domain" description="Soluble ligand binding" evidence="4">
    <location>
        <begin position="117"/>
        <end position="158"/>
    </location>
</feature>
<proteinExistence type="predicted"/>
<dbReference type="EMBL" id="BBQY01000028">
    <property type="protein sequence ID" value="GBH32180.1"/>
    <property type="molecule type" value="Genomic_DNA"/>
</dbReference>
<name>A0A401J6G6_SPHXE</name>
<organism evidence="5 6">
    <name type="scientific">Sphingobium xenophagum</name>
    <dbReference type="NCBI Taxonomy" id="121428"/>
    <lineage>
        <taxon>Bacteria</taxon>
        <taxon>Pseudomonadati</taxon>
        <taxon>Pseudomonadota</taxon>
        <taxon>Alphaproteobacteria</taxon>
        <taxon>Sphingomonadales</taxon>
        <taxon>Sphingomonadaceae</taxon>
        <taxon>Sphingobium</taxon>
    </lineage>
</organism>
<feature type="chain" id="PRO_5019217860" evidence="2">
    <location>
        <begin position="27"/>
        <end position="264"/>
    </location>
</feature>
<dbReference type="Proteomes" id="UP000290975">
    <property type="component" value="Unassembled WGS sequence"/>
</dbReference>
<dbReference type="PANTHER" id="PTHR33619:SF3">
    <property type="entry name" value="POLYSACCHARIDE EXPORT PROTEIN GFCE-RELATED"/>
    <property type="match status" value="1"/>
</dbReference>
<evidence type="ECO:0000259" key="3">
    <source>
        <dbReference type="Pfam" id="PF02563"/>
    </source>
</evidence>
<dbReference type="InterPro" id="IPR003715">
    <property type="entry name" value="Poly_export_N"/>
</dbReference>
<sequence length="264" mass="28323">MHRTARIFLAATLGMMALTGVSAAIAQSTPVAAADEAYVLGPDDVIDVRIYGQFQEPFRVRIRSDGGITLPLIGDVAAAGETPGRLAKTIRKQYVDNRIFNNAIVNVEVVSYVSRSATVLGAVRTPGILPLVRPTRLTTLIAQAGGQNNGSSIVVLRRPGMAEQRLVISQIAGTEADPIVQAGDVVIVPAEVRFFVYGQVRAPGAFTLEPGMTLRQALASAGGQNDAGTERSIRLYRNGQEMWADKLDELVQPGDVLYIRTRLL</sequence>
<evidence type="ECO:0000256" key="1">
    <source>
        <dbReference type="ARBA" id="ARBA00022729"/>
    </source>
</evidence>
<keyword evidence="6" id="KW-1185">Reference proteome</keyword>
<feature type="domain" description="Polysaccharide export protein N-terminal" evidence="3">
    <location>
        <begin position="33"/>
        <end position="109"/>
    </location>
</feature>
<comment type="caution">
    <text evidence="5">The sequence shown here is derived from an EMBL/GenBank/DDBJ whole genome shotgun (WGS) entry which is preliminary data.</text>
</comment>
<dbReference type="AlphaFoldDB" id="A0A401J6G6"/>
<dbReference type="InterPro" id="IPR019554">
    <property type="entry name" value="Soluble_ligand-bd"/>
</dbReference>
<dbReference type="Pfam" id="PF10531">
    <property type="entry name" value="SLBB"/>
    <property type="match status" value="2"/>
</dbReference>
<feature type="signal peptide" evidence="2">
    <location>
        <begin position="1"/>
        <end position="26"/>
    </location>
</feature>
<reference evidence="5 6" key="1">
    <citation type="submission" date="2014-12" db="EMBL/GenBank/DDBJ databases">
        <title>Whole genome sequencing of Sphingobium xenophagum OW59.</title>
        <authorList>
            <person name="Ohta Y."/>
            <person name="Nishi S."/>
            <person name="Hatada Y."/>
        </authorList>
    </citation>
    <scope>NUCLEOTIDE SEQUENCE [LARGE SCALE GENOMIC DNA]</scope>
    <source>
        <strain evidence="5 6">OW59</strain>
    </source>
</reference>
<evidence type="ECO:0000313" key="5">
    <source>
        <dbReference type="EMBL" id="GBH32180.1"/>
    </source>
</evidence>
<evidence type="ECO:0000313" key="6">
    <source>
        <dbReference type="Proteomes" id="UP000290975"/>
    </source>
</evidence>
<protein>
    <submittedName>
        <fullName evidence="5">Polysaccharide biosynthesis/export protein</fullName>
    </submittedName>
</protein>
<feature type="domain" description="Soluble ligand binding" evidence="4">
    <location>
        <begin position="194"/>
        <end position="243"/>
    </location>
</feature>
<dbReference type="GO" id="GO:0015159">
    <property type="term" value="F:polysaccharide transmembrane transporter activity"/>
    <property type="evidence" value="ECO:0007669"/>
    <property type="project" value="InterPro"/>
</dbReference>
<dbReference type="Pfam" id="PF02563">
    <property type="entry name" value="Poly_export"/>
    <property type="match status" value="1"/>
</dbReference>
<dbReference type="Gene3D" id="3.30.1950.10">
    <property type="entry name" value="wza like domain"/>
    <property type="match status" value="1"/>
</dbReference>
<keyword evidence="1 2" id="KW-0732">Signal</keyword>
<gene>
    <name evidence="5" type="ORF">MBESOW_P3419</name>
</gene>
<evidence type="ECO:0000256" key="2">
    <source>
        <dbReference type="SAM" id="SignalP"/>
    </source>
</evidence>
<dbReference type="PANTHER" id="PTHR33619">
    <property type="entry name" value="POLYSACCHARIDE EXPORT PROTEIN GFCE-RELATED"/>
    <property type="match status" value="1"/>
</dbReference>
<dbReference type="InterPro" id="IPR049712">
    <property type="entry name" value="Poly_export"/>
</dbReference>
<evidence type="ECO:0000259" key="4">
    <source>
        <dbReference type="Pfam" id="PF10531"/>
    </source>
</evidence>